<dbReference type="RefSeq" id="XP_046601788.1">
    <property type="nucleotide sequence ID" value="XM_046745832.1"/>
</dbReference>
<organism evidence="1 2">
    <name type="scientific">Neodiprion lecontei</name>
    <name type="common">Redheaded pine sawfly</name>
    <dbReference type="NCBI Taxonomy" id="441921"/>
    <lineage>
        <taxon>Eukaryota</taxon>
        <taxon>Metazoa</taxon>
        <taxon>Ecdysozoa</taxon>
        <taxon>Arthropoda</taxon>
        <taxon>Hexapoda</taxon>
        <taxon>Insecta</taxon>
        <taxon>Pterygota</taxon>
        <taxon>Neoptera</taxon>
        <taxon>Endopterygota</taxon>
        <taxon>Hymenoptera</taxon>
        <taxon>Tenthredinoidea</taxon>
        <taxon>Diprionidae</taxon>
        <taxon>Diprioninae</taxon>
        <taxon>Neodiprion</taxon>
    </lineage>
</organism>
<keyword evidence="1" id="KW-1185">Reference proteome</keyword>
<gene>
    <name evidence="2" type="primary">LOC124295510</name>
</gene>
<accession>A0ABM3GNE1</accession>
<evidence type="ECO:0000313" key="2">
    <source>
        <dbReference type="RefSeq" id="XP_046601788.1"/>
    </source>
</evidence>
<proteinExistence type="predicted"/>
<dbReference type="GeneID" id="124295510"/>
<reference evidence="2" key="1">
    <citation type="submission" date="2025-08" db="UniProtKB">
        <authorList>
            <consortium name="RefSeq"/>
        </authorList>
    </citation>
    <scope>IDENTIFICATION</scope>
    <source>
        <tissue evidence="2">Thorax and Abdomen</tissue>
    </source>
</reference>
<sequence>MKVNPINVIKLPWAAFEVMNIPESPLTNDEREIVSNFENILLQSVTEYNSVETIEENSLDFEEPYKNLETFAVEDADFQVPSEGPGDRCSEDDEPLSFDYKRRAVEYRRSAKTKKNRSIDTVRHRYKKVKSVRQLRRWAHQINQEGTYVEKLARISEYTLQNMKNAIDAGLIVHDTDLRRWALQAQGLISHKDFRFKASPTWLLHFKKIHRVTSRKINKFVTRKSVENSEYLHKSAEEFLKRVEPYISEYGYGQNIYNSDQSGFQIEIHSGRTLTEEGTKQVSCIVQSNHPERSDL</sequence>
<evidence type="ECO:0000313" key="1">
    <source>
        <dbReference type="Proteomes" id="UP000829291"/>
    </source>
</evidence>
<name>A0ABM3GNE1_NEOLC</name>
<protein>
    <submittedName>
        <fullName evidence="2">Uncharacterized protein LOC124295510 isoform X2</fullName>
    </submittedName>
</protein>
<dbReference type="Proteomes" id="UP000829291">
    <property type="component" value="Chromosome 7"/>
</dbReference>